<accession>A0A074VGE1</accession>
<dbReference type="RefSeq" id="XP_040876843.1">
    <property type="nucleotide sequence ID" value="XM_041025173.1"/>
</dbReference>
<organism evidence="2 3">
    <name type="scientific">Aureobasidium melanogenum (strain CBS 110374)</name>
    <name type="common">Aureobasidium pullulans var. melanogenum</name>
    <dbReference type="NCBI Taxonomy" id="1043003"/>
    <lineage>
        <taxon>Eukaryota</taxon>
        <taxon>Fungi</taxon>
        <taxon>Dikarya</taxon>
        <taxon>Ascomycota</taxon>
        <taxon>Pezizomycotina</taxon>
        <taxon>Dothideomycetes</taxon>
        <taxon>Dothideomycetidae</taxon>
        <taxon>Dothideales</taxon>
        <taxon>Saccotheciaceae</taxon>
        <taxon>Aureobasidium</taxon>
    </lineage>
</organism>
<dbReference type="GeneID" id="63918546"/>
<sequence length="260" mass="28149">MPSIKIFFKQLFTFLSCHAGDDKDEAPPRPFVVGGPTDFCHKETRGGGPLLAPIVGAPPPYVLKQKRLSLFAKKHKITAMNTASRESMRAPVFSVEKSSDVGILTLRTAPAGAAYYTAHSTQHTAHSTQHRGTRDINVVPIAACIQLVPRSHRAGCMSIDAHRHSFAHAAKEVPFMQSTLLEGGRLCYSTSRAGVARTAVQSFSCRGLQQVCMSLCGNGEKTPLAKSATLTGTRETVLSNKGIQYFISEKSAKSHRVSKK</sequence>
<name>A0A074VGE1_AURM1</name>
<evidence type="ECO:0000256" key="1">
    <source>
        <dbReference type="SAM" id="SignalP"/>
    </source>
</evidence>
<keyword evidence="3" id="KW-1185">Reference proteome</keyword>
<proteinExistence type="predicted"/>
<dbReference type="Proteomes" id="UP000030672">
    <property type="component" value="Unassembled WGS sequence"/>
</dbReference>
<evidence type="ECO:0000313" key="3">
    <source>
        <dbReference type="Proteomes" id="UP000030672"/>
    </source>
</evidence>
<gene>
    <name evidence="2" type="ORF">M437DRAFT_68789</name>
</gene>
<dbReference type="AlphaFoldDB" id="A0A074VGE1"/>
<feature type="chain" id="PRO_5001700680" evidence="1">
    <location>
        <begin position="20"/>
        <end position="260"/>
    </location>
</feature>
<evidence type="ECO:0000313" key="2">
    <source>
        <dbReference type="EMBL" id="KEQ59820.1"/>
    </source>
</evidence>
<reference evidence="2 3" key="1">
    <citation type="journal article" date="2014" name="BMC Genomics">
        <title>Genome sequencing of four Aureobasidium pullulans varieties: biotechnological potential, stress tolerance, and description of new species.</title>
        <authorList>
            <person name="Gostin Ar C."/>
            <person name="Ohm R.A."/>
            <person name="Kogej T."/>
            <person name="Sonjak S."/>
            <person name="Turk M."/>
            <person name="Zajc J."/>
            <person name="Zalar P."/>
            <person name="Grube M."/>
            <person name="Sun H."/>
            <person name="Han J."/>
            <person name="Sharma A."/>
            <person name="Chiniquy J."/>
            <person name="Ngan C.Y."/>
            <person name="Lipzen A."/>
            <person name="Barry K."/>
            <person name="Grigoriev I.V."/>
            <person name="Gunde-Cimerman N."/>
        </authorList>
    </citation>
    <scope>NUCLEOTIDE SEQUENCE [LARGE SCALE GENOMIC DNA]</scope>
    <source>
        <strain evidence="2 3">CBS 110374</strain>
    </source>
</reference>
<protein>
    <submittedName>
        <fullName evidence="2">Uncharacterized protein</fullName>
    </submittedName>
</protein>
<feature type="signal peptide" evidence="1">
    <location>
        <begin position="1"/>
        <end position="19"/>
    </location>
</feature>
<dbReference type="HOGENOM" id="CLU_1069508_0_0_1"/>
<dbReference type="EMBL" id="KL584846">
    <property type="protein sequence ID" value="KEQ59820.1"/>
    <property type="molecule type" value="Genomic_DNA"/>
</dbReference>
<keyword evidence="1" id="KW-0732">Signal</keyword>